<feature type="compositionally biased region" description="Basic residues" evidence="1">
    <location>
        <begin position="55"/>
        <end position="65"/>
    </location>
</feature>
<name>A0ABD1UVQ0_9LAMI</name>
<accession>A0ABD1UVQ0</accession>
<evidence type="ECO:0000256" key="1">
    <source>
        <dbReference type="SAM" id="MobiDB-lite"/>
    </source>
</evidence>
<reference evidence="3" key="1">
    <citation type="submission" date="2024-07" db="EMBL/GenBank/DDBJ databases">
        <title>Two chromosome-level genome assemblies of Korean endemic species Abeliophyllum distichum and Forsythia ovata (Oleaceae).</title>
        <authorList>
            <person name="Jang H."/>
        </authorList>
    </citation>
    <scope>NUCLEOTIDE SEQUENCE [LARGE SCALE GENOMIC DNA]</scope>
</reference>
<gene>
    <name evidence="2" type="ORF">Fot_21738</name>
</gene>
<evidence type="ECO:0000313" key="2">
    <source>
        <dbReference type="EMBL" id="KAL2529137.1"/>
    </source>
</evidence>
<dbReference type="Proteomes" id="UP001604277">
    <property type="component" value="Unassembled WGS sequence"/>
</dbReference>
<sequence>MPGQRGHSKYSQEPPCQPALVINAKVRHFAQFLVCCLAMTRSVAKKDSPDSGKKPPFHSKQKVQFLKKNKNPHDEAGHRRLGSCSSKGIHKIEKSDKPILDKVAQSVSSSKIKNPQVYEAQDERTCHEEKLYKIMSDIRLRQDQIITQQNDLKSEVRAIQGYVDDKISSFLEELKAKLDGELRSEVNPGQMIWL</sequence>
<proteinExistence type="predicted"/>
<organism evidence="2 3">
    <name type="scientific">Forsythia ovata</name>
    <dbReference type="NCBI Taxonomy" id="205694"/>
    <lineage>
        <taxon>Eukaryota</taxon>
        <taxon>Viridiplantae</taxon>
        <taxon>Streptophyta</taxon>
        <taxon>Embryophyta</taxon>
        <taxon>Tracheophyta</taxon>
        <taxon>Spermatophyta</taxon>
        <taxon>Magnoliopsida</taxon>
        <taxon>eudicotyledons</taxon>
        <taxon>Gunneridae</taxon>
        <taxon>Pentapetalae</taxon>
        <taxon>asterids</taxon>
        <taxon>lamiids</taxon>
        <taxon>Lamiales</taxon>
        <taxon>Oleaceae</taxon>
        <taxon>Forsythieae</taxon>
        <taxon>Forsythia</taxon>
    </lineage>
</organism>
<feature type="region of interest" description="Disordered" evidence="1">
    <location>
        <begin position="45"/>
        <end position="65"/>
    </location>
</feature>
<comment type="caution">
    <text evidence="2">The sequence shown here is derived from an EMBL/GenBank/DDBJ whole genome shotgun (WGS) entry which is preliminary data.</text>
</comment>
<dbReference type="EMBL" id="JBFOLJ010000006">
    <property type="protein sequence ID" value="KAL2529137.1"/>
    <property type="molecule type" value="Genomic_DNA"/>
</dbReference>
<keyword evidence="3" id="KW-1185">Reference proteome</keyword>
<dbReference type="AlphaFoldDB" id="A0ABD1UVQ0"/>
<evidence type="ECO:0000313" key="3">
    <source>
        <dbReference type="Proteomes" id="UP001604277"/>
    </source>
</evidence>
<protein>
    <submittedName>
        <fullName evidence="2">Uncharacterized protein</fullName>
    </submittedName>
</protein>